<dbReference type="InterPro" id="IPR036691">
    <property type="entry name" value="Endo/exonu/phosph_ase_sf"/>
</dbReference>
<dbReference type="SUPFAM" id="SSF56672">
    <property type="entry name" value="DNA/RNA polymerases"/>
    <property type="match status" value="1"/>
</dbReference>
<evidence type="ECO:0000313" key="3">
    <source>
        <dbReference type="Proteomes" id="UP000663856"/>
    </source>
</evidence>
<dbReference type="InterPro" id="IPR052560">
    <property type="entry name" value="RdDP_mobile_element"/>
</dbReference>
<dbReference type="CDD" id="cd01650">
    <property type="entry name" value="RT_nLTR_like"/>
    <property type="match status" value="1"/>
</dbReference>
<dbReference type="AlphaFoldDB" id="A0A816UNX3"/>
<dbReference type="Proteomes" id="UP000663856">
    <property type="component" value="Unassembled WGS sequence"/>
</dbReference>
<dbReference type="PROSITE" id="PS50878">
    <property type="entry name" value="RT_POL"/>
    <property type="match status" value="1"/>
</dbReference>
<name>A0A816UNX3_9BILA</name>
<dbReference type="SUPFAM" id="SSF56219">
    <property type="entry name" value="DNase I-like"/>
    <property type="match status" value="1"/>
</dbReference>
<sequence>MNQFYQWGFHANDQKVVDEVLSEWFTAGTLDNILTQWENKTQKKVERDQVSLNILCYNVQGWGSRSLEVIDIVYKIEASICVFTEVGELWNTSQIPHFNIFHQHGTNKSGGVCIAIGKHLKGSRIDLNFENTIIVDVDGLSETVRIIAIYWPAGQTRVLEELESYITKNTIITGDFNASVKEWGSTSADKRGRILKEWVEKNNLCYIPSSSNSSKRSNRNIDLTFTNLGGTRGETLKMGTSDHWPIMITCENLVFDKNSIFPHVHWKAYEAILTLLQDFWQREQIRGMPVDDWYMNYVRFLAALKNRLTQWKEKEKFRPALPPYLIQKLQEVKRVRNKYYRERQICNMNEETRVLLRVLTREVKIEIAKYKTSRWREFLSKIQETNDNKEQAFWLYLSRIYKHRSLPFSKLDTGTAVLTKENEIKDELYRYYSEQFQTPNTDMSDPYEVQIDIEYLELMNKLALANDKVEMTNIVEIKKHISKLKPKKSCGFDAVSNYMIKRIPPGYINCLANCFNTWLKEYRYPDVWKLAKIITLNKLKAGVPRCDQTRPISLLATHSKLFEKIMLERIRLWAETNSLVPIEQSGFRPGCLLPTRVLSIYQEIKNNMTANIPTLAIYVDYQKAYDKVWHKGLIVKLNRLSIPLGLLKLIVSWLNDRRAYVLFGENKSDIFYTYVGLPQGSSLSPYLFIVYHCDLVACVGAHSSHIFADDLNILISPPICRDIKPMIKFLEEEGTKICNQIANYSKKWKQPVNVSKTVAQIFHTQVKNPIICVFMDGKKLEVVKEFKYLGFAWTNKMSLKPTIDKTLENIQRTFSKLRWMKGGKTVSTDVLRRCFFAYSFPYFAWIFPLYPFLPKTQKELLLRKFRNGLRLVHRCPFARATNILQITKEDSLEDYVKRYIKKRLERIEKSDLGRSPFYNDIFYWDSFHKNKNDHLGHFFRMKRVRHKRDRHQSLLLKWLEFLVE</sequence>
<reference evidence="2" key="1">
    <citation type="submission" date="2021-02" db="EMBL/GenBank/DDBJ databases">
        <authorList>
            <person name="Nowell W R."/>
        </authorList>
    </citation>
    <scope>NUCLEOTIDE SEQUENCE</scope>
</reference>
<organism evidence="2 3">
    <name type="scientific">Rotaria magnacalcarata</name>
    <dbReference type="NCBI Taxonomy" id="392030"/>
    <lineage>
        <taxon>Eukaryota</taxon>
        <taxon>Metazoa</taxon>
        <taxon>Spiralia</taxon>
        <taxon>Gnathifera</taxon>
        <taxon>Rotifera</taxon>
        <taxon>Eurotatoria</taxon>
        <taxon>Bdelloidea</taxon>
        <taxon>Philodinida</taxon>
        <taxon>Philodinidae</taxon>
        <taxon>Rotaria</taxon>
    </lineage>
</organism>
<evidence type="ECO:0000313" key="2">
    <source>
        <dbReference type="EMBL" id="CAF2112818.1"/>
    </source>
</evidence>
<protein>
    <recommendedName>
        <fullName evidence="1">Reverse transcriptase domain-containing protein</fullName>
    </recommendedName>
</protein>
<dbReference type="EMBL" id="CAJNRF010009739">
    <property type="protein sequence ID" value="CAF2112818.1"/>
    <property type="molecule type" value="Genomic_DNA"/>
</dbReference>
<evidence type="ECO:0000259" key="1">
    <source>
        <dbReference type="PROSITE" id="PS50878"/>
    </source>
</evidence>
<dbReference type="InterPro" id="IPR000477">
    <property type="entry name" value="RT_dom"/>
</dbReference>
<dbReference type="Pfam" id="PF00078">
    <property type="entry name" value="RVT_1"/>
    <property type="match status" value="1"/>
</dbReference>
<dbReference type="Pfam" id="PF14529">
    <property type="entry name" value="Exo_endo_phos_2"/>
    <property type="match status" value="1"/>
</dbReference>
<dbReference type="InterPro" id="IPR005135">
    <property type="entry name" value="Endo/exonuclease/phosphatase"/>
</dbReference>
<dbReference type="PANTHER" id="PTHR36688">
    <property type="entry name" value="ENDO/EXONUCLEASE/PHOSPHATASE DOMAIN-CONTAINING PROTEIN"/>
    <property type="match status" value="1"/>
</dbReference>
<accession>A0A816UNX3</accession>
<feature type="domain" description="Reverse transcriptase" evidence="1">
    <location>
        <begin position="517"/>
        <end position="793"/>
    </location>
</feature>
<dbReference type="PANTHER" id="PTHR36688:SF2">
    <property type="entry name" value="ENDONUCLEASE_EXONUCLEASE_PHOSPHATASE DOMAIN-CONTAINING PROTEIN"/>
    <property type="match status" value="1"/>
</dbReference>
<gene>
    <name evidence="2" type="ORF">WKI299_LOCUS22589</name>
</gene>
<dbReference type="Gene3D" id="3.60.10.10">
    <property type="entry name" value="Endonuclease/exonuclease/phosphatase"/>
    <property type="match status" value="1"/>
</dbReference>
<comment type="caution">
    <text evidence="2">The sequence shown here is derived from an EMBL/GenBank/DDBJ whole genome shotgun (WGS) entry which is preliminary data.</text>
</comment>
<proteinExistence type="predicted"/>
<dbReference type="InterPro" id="IPR043502">
    <property type="entry name" value="DNA/RNA_pol_sf"/>
</dbReference>
<dbReference type="GO" id="GO:0003824">
    <property type="term" value="F:catalytic activity"/>
    <property type="evidence" value="ECO:0007669"/>
    <property type="project" value="InterPro"/>
</dbReference>